<feature type="compositionally biased region" description="Basic and acidic residues" evidence="1">
    <location>
        <begin position="30"/>
        <end position="43"/>
    </location>
</feature>
<protein>
    <submittedName>
        <fullName evidence="2">Uncharacterized protein</fullName>
    </submittedName>
</protein>
<name>A0AAN8SE53_POLSC</name>
<feature type="compositionally biased region" description="Polar residues" evidence="1">
    <location>
        <begin position="79"/>
        <end position="88"/>
    </location>
</feature>
<evidence type="ECO:0000256" key="1">
    <source>
        <dbReference type="SAM" id="MobiDB-lite"/>
    </source>
</evidence>
<feature type="compositionally biased region" description="Basic and acidic residues" evidence="1">
    <location>
        <begin position="53"/>
        <end position="77"/>
    </location>
</feature>
<evidence type="ECO:0000313" key="3">
    <source>
        <dbReference type="Proteomes" id="UP001372834"/>
    </source>
</evidence>
<reference evidence="2 3" key="1">
    <citation type="submission" date="2023-10" db="EMBL/GenBank/DDBJ databases">
        <title>Genomes of two closely related lineages of the louse Polyplax serrata with different host specificities.</title>
        <authorList>
            <person name="Martinu J."/>
            <person name="Tarabai H."/>
            <person name="Stefka J."/>
            <person name="Hypsa V."/>
        </authorList>
    </citation>
    <scope>NUCLEOTIDE SEQUENCE [LARGE SCALE GENOMIC DNA]</scope>
    <source>
        <strain evidence="2">HR10_N</strain>
    </source>
</reference>
<accession>A0AAN8SE53</accession>
<sequence>MARETGTIAVESLETGGIESQRTQGGLCSKRKEMSRSKSHKEILPLGLICKGGGRDTRQGERRRTGNGKNNKERFIWRDNSQAMSGTT</sequence>
<proteinExistence type="predicted"/>
<gene>
    <name evidence="2" type="ORF">RUM43_001594</name>
</gene>
<dbReference type="Proteomes" id="UP001372834">
    <property type="component" value="Unassembled WGS sequence"/>
</dbReference>
<feature type="non-terminal residue" evidence="2">
    <location>
        <position position="88"/>
    </location>
</feature>
<comment type="caution">
    <text evidence="2">The sequence shown here is derived from an EMBL/GenBank/DDBJ whole genome shotgun (WGS) entry which is preliminary data.</text>
</comment>
<organism evidence="2 3">
    <name type="scientific">Polyplax serrata</name>
    <name type="common">Common mouse louse</name>
    <dbReference type="NCBI Taxonomy" id="468196"/>
    <lineage>
        <taxon>Eukaryota</taxon>
        <taxon>Metazoa</taxon>
        <taxon>Ecdysozoa</taxon>
        <taxon>Arthropoda</taxon>
        <taxon>Hexapoda</taxon>
        <taxon>Insecta</taxon>
        <taxon>Pterygota</taxon>
        <taxon>Neoptera</taxon>
        <taxon>Paraneoptera</taxon>
        <taxon>Psocodea</taxon>
        <taxon>Troctomorpha</taxon>
        <taxon>Phthiraptera</taxon>
        <taxon>Anoplura</taxon>
        <taxon>Polyplacidae</taxon>
        <taxon>Polyplax</taxon>
    </lineage>
</organism>
<evidence type="ECO:0000313" key="2">
    <source>
        <dbReference type="EMBL" id="KAK6645318.1"/>
    </source>
</evidence>
<dbReference type="EMBL" id="JAWJWE010000001">
    <property type="protein sequence ID" value="KAK6645318.1"/>
    <property type="molecule type" value="Genomic_DNA"/>
</dbReference>
<feature type="region of interest" description="Disordered" evidence="1">
    <location>
        <begin position="1"/>
        <end position="88"/>
    </location>
</feature>
<dbReference type="AlphaFoldDB" id="A0AAN8SE53"/>